<proteinExistence type="predicted"/>
<evidence type="ECO:0000313" key="1">
    <source>
        <dbReference type="EMBL" id="CAD2175949.1"/>
    </source>
</evidence>
<reference evidence="1 3" key="1">
    <citation type="submission" date="2020-08" db="EMBL/GenBank/DDBJ databases">
        <authorList>
            <person name="Koutsovoulos G."/>
            <person name="Danchin GJ E."/>
        </authorList>
    </citation>
    <scope>NUCLEOTIDE SEQUENCE [LARGE SCALE GENOMIC DNA]</scope>
</reference>
<dbReference type="Proteomes" id="UP000580250">
    <property type="component" value="Unassembled WGS sequence"/>
</dbReference>
<dbReference type="EMBL" id="CAJEWN010003615">
    <property type="protein sequence ID" value="CAD2208141.1"/>
    <property type="molecule type" value="Genomic_DNA"/>
</dbReference>
<evidence type="ECO:0000313" key="2">
    <source>
        <dbReference type="EMBL" id="CAD2208141.1"/>
    </source>
</evidence>
<comment type="caution">
    <text evidence="1">The sequence shown here is derived from an EMBL/GenBank/DDBJ whole genome shotgun (WGS) entry which is preliminary data.</text>
</comment>
<gene>
    <name evidence="1" type="ORF">MENT_LOCUS27707</name>
    <name evidence="2" type="ORF">MENT_LOCUS62148</name>
</gene>
<dbReference type="AlphaFoldDB" id="A0A6V7VM41"/>
<name>A0A6V7VM41_MELEN</name>
<sequence>MCIYAIIVNTMRAIAIQNIITDQKIPPQLFSCKIKGGRGVPNNKPNNYILQKLQC</sequence>
<evidence type="ECO:0000313" key="3">
    <source>
        <dbReference type="Proteomes" id="UP000580250"/>
    </source>
</evidence>
<protein>
    <submittedName>
        <fullName evidence="1">Uncharacterized protein</fullName>
    </submittedName>
</protein>
<dbReference type="EMBL" id="CAJEWN010000264">
    <property type="protein sequence ID" value="CAD2175949.1"/>
    <property type="molecule type" value="Genomic_DNA"/>
</dbReference>
<accession>A0A6V7VM41</accession>
<organism evidence="1 3">
    <name type="scientific">Meloidogyne enterolobii</name>
    <name type="common">Root-knot nematode worm</name>
    <name type="synonym">Meloidogyne mayaguensis</name>
    <dbReference type="NCBI Taxonomy" id="390850"/>
    <lineage>
        <taxon>Eukaryota</taxon>
        <taxon>Metazoa</taxon>
        <taxon>Ecdysozoa</taxon>
        <taxon>Nematoda</taxon>
        <taxon>Chromadorea</taxon>
        <taxon>Rhabditida</taxon>
        <taxon>Tylenchina</taxon>
        <taxon>Tylenchomorpha</taxon>
        <taxon>Tylenchoidea</taxon>
        <taxon>Meloidogynidae</taxon>
        <taxon>Meloidogyninae</taxon>
        <taxon>Meloidogyne</taxon>
    </lineage>
</organism>